<dbReference type="Proteomes" id="UP000470082">
    <property type="component" value="Unassembled WGS sequence"/>
</dbReference>
<dbReference type="EMBL" id="VUMM01000032">
    <property type="protein sequence ID" value="MSS02416.1"/>
    <property type="molecule type" value="Genomic_DNA"/>
</dbReference>
<evidence type="ECO:0000313" key="1">
    <source>
        <dbReference type="EMBL" id="MSS02416.1"/>
    </source>
</evidence>
<reference evidence="1 2" key="1">
    <citation type="submission" date="2019-08" db="EMBL/GenBank/DDBJ databases">
        <title>In-depth cultivation of the pig gut microbiome towards novel bacterial diversity and tailored functional studies.</title>
        <authorList>
            <person name="Wylensek D."/>
            <person name="Hitch T.C.A."/>
            <person name="Clavel T."/>
        </authorList>
    </citation>
    <scope>NUCLEOTIDE SEQUENCE [LARGE SCALE GENOMIC DNA]</scope>
    <source>
        <strain evidence="1 2">LKV-178-WT-2G</strain>
    </source>
</reference>
<keyword evidence="2" id="KW-1185">Reference proteome</keyword>
<accession>A0A7X2N4S6</accession>
<comment type="caution">
    <text evidence="1">The sequence shown here is derived from an EMBL/GenBank/DDBJ whole genome shotgun (WGS) entry which is preliminary data.</text>
</comment>
<dbReference type="SUPFAM" id="SSF52833">
    <property type="entry name" value="Thioredoxin-like"/>
    <property type="match status" value="1"/>
</dbReference>
<dbReference type="Gene3D" id="3.40.30.10">
    <property type="entry name" value="Glutaredoxin"/>
    <property type="match status" value="1"/>
</dbReference>
<dbReference type="PROSITE" id="PS51257">
    <property type="entry name" value="PROKAR_LIPOPROTEIN"/>
    <property type="match status" value="1"/>
</dbReference>
<dbReference type="InterPro" id="IPR036249">
    <property type="entry name" value="Thioredoxin-like_sf"/>
</dbReference>
<dbReference type="RefSeq" id="WP_154461596.1">
    <property type="nucleotide sequence ID" value="NZ_JAQYTQ010000033.1"/>
</dbReference>
<protein>
    <recommendedName>
        <fullName evidence="3">Lipoprotein</fullName>
    </recommendedName>
</protein>
<evidence type="ECO:0000313" key="2">
    <source>
        <dbReference type="Proteomes" id="UP000470082"/>
    </source>
</evidence>
<organism evidence="1 2">
    <name type="scientific">Floccifex porci</name>
    <dbReference type="NCBI Taxonomy" id="2606629"/>
    <lineage>
        <taxon>Bacteria</taxon>
        <taxon>Bacillati</taxon>
        <taxon>Bacillota</taxon>
        <taxon>Erysipelotrichia</taxon>
        <taxon>Erysipelotrichales</taxon>
        <taxon>Erysipelotrichaceae</taxon>
        <taxon>Floccifex</taxon>
    </lineage>
</organism>
<proteinExistence type="predicted"/>
<dbReference type="AlphaFoldDB" id="A0A7X2N4S6"/>
<name>A0A7X2N4S6_9FIRM</name>
<evidence type="ECO:0008006" key="3">
    <source>
        <dbReference type="Google" id="ProtNLM"/>
    </source>
</evidence>
<gene>
    <name evidence="1" type="ORF">FYJ50_10070</name>
</gene>
<sequence>MKKLKFFLIVTMLISMCSCTKKEPYQQIEICMDELKEKIENKESFNFMVIRDQCDFCQALKNYIDLTSQEHDGVILYTIDSTDFGFKREKEEDLLTSDTEDGQALLNLCPYFLYTPSIYTVEEGKIVTSGIGFDDLSKSVSVWDLDSFVDFNEAQQVEFWDFIS</sequence>